<dbReference type="PANTHER" id="PTHR38462">
    <property type="entry name" value="EXONUCLEASE-LIKE PROTEIN"/>
    <property type="match status" value="1"/>
</dbReference>
<dbReference type="SUPFAM" id="SSF53098">
    <property type="entry name" value="Ribonuclease H-like"/>
    <property type="match status" value="1"/>
</dbReference>
<gene>
    <name evidence="3" type="ORF">HG421_19115</name>
</gene>
<dbReference type="EMBL" id="CP051651">
    <property type="protein sequence ID" value="QJD69596.1"/>
    <property type="molecule type" value="Genomic_DNA"/>
</dbReference>
<protein>
    <submittedName>
        <fullName evidence="3">Ribonuclease H-like domain-containing protein</fullName>
    </submittedName>
</protein>
<dbReference type="Proteomes" id="UP000503498">
    <property type="component" value="Chromosome"/>
</dbReference>
<name>A0A7Z2VDF2_XANCA</name>
<dbReference type="AlphaFoldDB" id="A0A7Z2VDF2"/>
<feature type="domain" description="YprB ribonuclease H-like" evidence="2">
    <location>
        <begin position="408"/>
        <end position="582"/>
    </location>
</feature>
<dbReference type="InterPro" id="IPR038720">
    <property type="entry name" value="YprB_RNase_H-like_dom"/>
</dbReference>
<accession>A0A7Z2VDF2</accession>
<reference evidence="3 4" key="2">
    <citation type="submission" date="2020-04" db="EMBL/GenBank/DDBJ databases">
        <authorList>
            <person name="Fomenkov A."/>
            <person name="Anton B.P."/>
            <person name="Roberts R.J."/>
        </authorList>
    </citation>
    <scope>NUCLEOTIDE SEQUENCE [LARGE SCALE GENOMIC DNA]</scope>
    <source>
        <strain evidence="3 4">NEB122</strain>
    </source>
</reference>
<evidence type="ECO:0000256" key="1">
    <source>
        <dbReference type="SAM" id="MobiDB-lite"/>
    </source>
</evidence>
<dbReference type="PANTHER" id="PTHR38462:SF1">
    <property type="entry name" value="YPRB RIBONUCLEASE H-LIKE DOMAIN-CONTAINING PROTEIN"/>
    <property type="match status" value="1"/>
</dbReference>
<organism evidence="3 4">
    <name type="scientific">Xanthomonas campestris pv. badrii</name>
    <dbReference type="NCBI Taxonomy" id="149696"/>
    <lineage>
        <taxon>Bacteria</taxon>
        <taxon>Pseudomonadati</taxon>
        <taxon>Pseudomonadota</taxon>
        <taxon>Gammaproteobacteria</taxon>
        <taxon>Lysobacterales</taxon>
        <taxon>Lysobacteraceae</taxon>
        <taxon>Xanthomonas</taxon>
    </lineage>
</organism>
<dbReference type="InterPro" id="IPR012337">
    <property type="entry name" value="RNaseH-like_sf"/>
</dbReference>
<proteinExistence type="predicted"/>
<feature type="region of interest" description="Disordered" evidence="1">
    <location>
        <begin position="291"/>
        <end position="333"/>
    </location>
</feature>
<reference evidence="3 4" key="1">
    <citation type="submission" date="2020-04" db="EMBL/GenBank/DDBJ databases">
        <title>Genome-Wide Identification of 5-Methylcytosine Sites in Bacterial Genomes By High-Throughput Sequencing of MspJI Restriction Fragments.</title>
        <authorList>
            <person name="Wu V."/>
        </authorList>
    </citation>
    <scope>NUCLEOTIDE SEQUENCE [LARGE SCALE GENOMIC DNA]</scope>
    <source>
        <strain evidence="3 4">NEB122</strain>
    </source>
</reference>
<feature type="compositionally biased region" description="Low complexity" evidence="1">
    <location>
        <begin position="227"/>
        <end position="247"/>
    </location>
</feature>
<evidence type="ECO:0000259" key="2">
    <source>
        <dbReference type="Pfam" id="PF13482"/>
    </source>
</evidence>
<dbReference type="Pfam" id="PF13482">
    <property type="entry name" value="RNase_H_2"/>
    <property type="match status" value="1"/>
</dbReference>
<feature type="compositionally biased region" description="Pro residues" evidence="1">
    <location>
        <begin position="320"/>
        <end position="332"/>
    </location>
</feature>
<evidence type="ECO:0000313" key="3">
    <source>
        <dbReference type="EMBL" id="QJD69596.1"/>
    </source>
</evidence>
<evidence type="ECO:0000313" key="4">
    <source>
        <dbReference type="Proteomes" id="UP000503498"/>
    </source>
</evidence>
<sequence length="608" mass="64090">MSVSAERLRLLRRQAGHADVRAPAVVADSDAQQGAAAARANDAALVGEMPQTAVDAARPGTSSAPVAPSAATSAAADVPAYAPALRLSDEPRLADAAHRVDALRVATPTLTQSDANAVAPAWASARATKPSAPPTQPALLRRAAVEAAAAGAISGGTHASGAHMAADIATPPAQDRATPAPGSASGVSAERLRLLRRQVGGLTPASRKDEAVTPTRAQRAAVCGTGAPAARLSSHDAAAARHAAPAARPHDVRTAPALTRRALPSPATASPAREASVFAWVEHDVRHKPALPSAADADASDTVDADRAGRSPAARNATAPPAPPMSAMPPPQRRTDIAGLRKMIGLRERAISPHTPLRAPSTDRQLPGNEIAPGLHLIEAFLPQPIPGEALSLAFAKRQDAVDPLDLLFFDTETTGLAGGTGTRAFMIGVAQWGADAVQGSGLRVRQLMMSTMAAESAMLDLFRSWLSPRTVLSSYNGRCYDAPLLKTRYRLARRGDPISALDHVDLLFPTRRRYRGTWENCKLSTIERQLLRVVREDDLPGSEAPAAWLSYLRGGSARNLRRVADHNHQDVVTLSLLMQRLVAVEAQDRDVIPLMESLQHARRERGL</sequence>
<feature type="region of interest" description="Disordered" evidence="1">
    <location>
        <begin position="197"/>
        <end position="255"/>
    </location>
</feature>